<dbReference type="Proteomes" id="UP001300692">
    <property type="component" value="Unassembled WGS sequence"/>
</dbReference>
<keyword evidence="2" id="KW-1185">Reference proteome</keyword>
<evidence type="ECO:0008006" key="3">
    <source>
        <dbReference type="Google" id="ProtNLM"/>
    </source>
</evidence>
<evidence type="ECO:0000313" key="2">
    <source>
        <dbReference type="Proteomes" id="UP001300692"/>
    </source>
</evidence>
<comment type="caution">
    <text evidence="1">The sequence shown here is derived from an EMBL/GenBank/DDBJ whole genome shotgun (WGS) entry which is preliminary data.</text>
</comment>
<name>A0ABT3CPN8_9BACT</name>
<organism evidence="1 2">
    <name type="scientific">Reichenbachiella ulvae</name>
    <dbReference type="NCBI Taxonomy" id="2980104"/>
    <lineage>
        <taxon>Bacteria</taxon>
        <taxon>Pseudomonadati</taxon>
        <taxon>Bacteroidota</taxon>
        <taxon>Cytophagia</taxon>
        <taxon>Cytophagales</taxon>
        <taxon>Reichenbachiellaceae</taxon>
        <taxon>Reichenbachiella</taxon>
    </lineage>
</organism>
<sequence>MKKIKMIWDMRGGDAKGMAEHHAIHLKEYAEKFDIALHDAGIEEVNDMYTLAFMIIDEKDMITVRDNLRPHRAEYAE</sequence>
<reference evidence="1 2" key="1">
    <citation type="submission" date="2022-10" db="EMBL/GenBank/DDBJ databases">
        <title>Comparative genomics and taxonomic characterization of three novel marine species of genus Reichenbachiella exhibiting antioxidant and polysaccharide degradation activities.</title>
        <authorList>
            <person name="Muhammad N."/>
            <person name="Lee Y.-J."/>
            <person name="Ko J."/>
            <person name="Kim S.-G."/>
        </authorList>
    </citation>
    <scope>NUCLEOTIDE SEQUENCE [LARGE SCALE GENOMIC DNA]</scope>
    <source>
        <strain evidence="1 2">ABR2-5</strain>
    </source>
</reference>
<dbReference type="EMBL" id="JAOYOD010000001">
    <property type="protein sequence ID" value="MCV9385577.1"/>
    <property type="molecule type" value="Genomic_DNA"/>
</dbReference>
<protein>
    <recommendedName>
        <fullName evidence="3">YCII-related domain-containing protein</fullName>
    </recommendedName>
</protein>
<gene>
    <name evidence="1" type="ORF">N7U62_02830</name>
</gene>
<proteinExistence type="predicted"/>
<dbReference type="RefSeq" id="WP_264136361.1">
    <property type="nucleotide sequence ID" value="NZ_JAOYOD010000001.1"/>
</dbReference>
<evidence type="ECO:0000313" key="1">
    <source>
        <dbReference type="EMBL" id="MCV9385577.1"/>
    </source>
</evidence>
<accession>A0ABT3CPN8</accession>